<protein>
    <recommendedName>
        <fullName evidence="1">N-acetylmuramoyl-L-alanine amidase domain-containing protein</fullName>
    </recommendedName>
</protein>
<accession>A0A1A1X5E5</accession>
<sequence>MTNDAYAREIIRAGRDLGITPRGIVIAFATVYVESNWIMWANAAVPESLAIPHERVGSDGKSVGLFQQQVVWGNGAWWWGSAADCMDPYKSARLFFQRLAKRDYNNGDPGAHAQAIQQSAYPDRYGQRMSEAQAYYDRLAGDPVPDNRPAYNEFPIWSPSTSSRNGIKPTMFLIHTQEGGGGNSAAEDLANYLANPANQVSYHYTISQASDGGVTVVDCADTDEASWSVGNANSISINLCFAGSRASWTRDQWLQQAKAIDVAAYLAVQDAKKYSFSTLVVPPPYSAGRPGISDHRWVTDVFKWGTHTDVGSGFPWDVFAASVAKYAGEPTTPEPPAEKRFPDDWTDRELMVEILRQLRGPTLAGWAQLGDKSLVDAVAELRGAK</sequence>
<feature type="domain" description="N-acetylmuramoyl-L-alanine amidase" evidence="1">
    <location>
        <begin position="157"/>
        <end position="311"/>
    </location>
</feature>
<evidence type="ECO:0000313" key="3">
    <source>
        <dbReference type="Proteomes" id="UP000093779"/>
    </source>
</evidence>
<name>A0A1A1X5E5_9MYCO</name>
<dbReference type="SMART" id="SM00644">
    <property type="entry name" value="Ami_2"/>
    <property type="match status" value="1"/>
</dbReference>
<dbReference type="AlphaFoldDB" id="A0A1A1X5E5"/>
<dbReference type="SUPFAM" id="SSF55846">
    <property type="entry name" value="N-acetylmuramoyl-L-alanine amidase-like"/>
    <property type="match status" value="1"/>
</dbReference>
<dbReference type="Proteomes" id="UP000093779">
    <property type="component" value="Unassembled WGS sequence"/>
</dbReference>
<evidence type="ECO:0000259" key="1">
    <source>
        <dbReference type="SMART" id="SM00644"/>
    </source>
</evidence>
<dbReference type="InterPro" id="IPR002502">
    <property type="entry name" value="Amidase_domain"/>
</dbReference>
<dbReference type="GO" id="GO:0009253">
    <property type="term" value="P:peptidoglycan catabolic process"/>
    <property type="evidence" value="ECO:0007669"/>
    <property type="project" value="InterPro"/>
</dbReference>
<dbReference type="Gene3D" id="3.40.80.10">
    <property type="entry name" value="Peptidoglycan recognition protein-like"/>
    <property type="match status" value="1"/>
</dbReference>
<evidence type="ECO:0000313" key="2">
    <source>
        <dbReference type="EMBL" id="OBF14379.1"/>
    </source>
</evidence>
<comment type="caution">
    <text evidence="2">The sequence shown here is derived from an EMBL/GenBank/DDBJ whole genome shotgun (WGS) entry which is preliminary data.</text>
</comment>
<gene>
    <name evidence="2" type="ORF">A5726_24770</name>
</gene>
<dbReference type="Pfam" id="PF01510">
    <property type="entry name" value="Amidase_2"/>
    <property type="match status" value="1"/>
</dbReference>
<dbReference type="CDD" id="cd06583">
    <property type="entry name" value="PGRP"/>
    <property type="match status" value="1"/>
</dbReference>
<organism evidence="2 3">
    <name type="scientific">Mycolicibacterium conceptionense</name>
    <dbReference type="NCBI Taxonomy" id="451644"/>
    <lineage>
        <taxon>Bacteria</taxon>
        <taxon>Bacillati</taxon>
        <taxon>Actinomycetota</taxon>
        <taxon>Actinomycetes</taxon>
        <taxon>Mycobacteriales</taxon>
        <taxon>Mycobacteriaceae</taxon>
        <taxon>Mycolicibacterium</taxon>
    </lineage>
</organism>
<dbReference type="InterPro" id="IPR036505">
    <property type="entry name" value="Amidase/PGRP_sf"/>
</dbReference>
<proteinExistence type="predicted"/>
<dbReference type="GO" id="GO:0008745">
    <property type="term" value="F:N-acetylmuramoyl-L-alanine amidase activity"/>
    <property type="evidence" value="ECO:0007669"/>
    <property type="project" value="InterPro"/>
</dbReference>
<dbReference type="RefSeq" id="WP_064898936.1">
    <property type="nucleotide sequence ID" value="NZ_LZHX01000087.1"/>
</dbReference>
<dbReference type="EMBL" id="LZHX01000087">
    <property type="protein sequence ID" value="OBF14379.1"/>
    <property type="molecule type" value="Genomic_DNA"/>
</dbReference>
<reference evidence="2 3" key="1">
    <citation type="submission" date="2016-06" db="EMBL/GenBank/DDBJ databases">
        <authorList>
            <person name="Kjaerup R.B."/>
            <person name="Dalgaard T.S."/>
            <person name="Juul-Madsen H.R."/>
        </authorList>
    </citation>
    <scope>NUCLEOTIDE SEQUENCE [LARGE SCALE GENOMIC DNA]</scope>
    <source>
        <strain evidence="2 3">ACS1953</strain>
    </source>
</reference>